<keyword evidence="7 9" id="KW-0496">Mitochondrion</keyword>
<keyword evidence="2" id="KW-0813">Transport</keyword>
<dbReference type="GO" id="GO:1990456">
    <property type="term" value="P:mitochondrion-endoplasmic reticulum membrane tethering"/>
    <property type="evidence" value="ECO:0007669"/>
    <property type="project" value="TreeGrafter"/>
</dbReference>
<evidence type="ECO:0000256" key="7">
    <source>
        <dbReference type="ARBA" id="ARBA00023128"/>
    </source>
</evidence>
<evidence type="ECO:0000256" key="6">
    <source>
        <dbReference type="ARBA" id="ARBA00023121"/>
    </source>
</evidence>
<name>A0A0L6U5P1_9BASI</name>
<keyword evidence="8 9" id="KW-0472">Membrane</keyword>
<accession>A0A0L6U5P1</accession>
<evidence type="ECO:0000313" key="12">
    <source>
        <dbReference type="EMBL" id="KNZ43657.1"/>
    </source>
</evidence>
<keyword evidence="6" id="KW-0446">Lipid-binding</keyword>
<feature type="region of interest" description="Disordered" evidence="10">
    <location>
        <begin position="71"/>
        <end position="92"/>
    </location>
</feature>
<gene>
    <name evidence="9" type="primary">MDM12</name>
    <name evidence="12" type="ORF">VP01_9g15</name>
</gene>
<dbReference type="PANTHER" id="PTHR28204">
    <property type="entry name" value="MITOCHONDRIAL DISTRIBUTION AND MORPHOLOGY PROTEIN 12"/>
    <property type="match status" value="1"/>
</dbReference>
<dbReference type="STRING" id="27349.A0A0L6U5P1"/>
<comment type="caution">
    <text evidence="12">The sequence shown here is derived from an EMBL/GenBank/DDBJ whole genome shotgun (WGS) entry which is preliminary data.</text>
</comment>
<evidence type="ECO:0000256" key="5">
    <source>
        <dbReference type="ARBA" id="ARBA00023055"/>
    </source>
</evidence>
<dbReference type="GO" id="GO:0015914">
    <property type="term" value="P:phospholipid transport"/>
    <property type="evidence" value="ECO:0007669"/>
    <property type="project" value="TreeGrafter"/>
</dbReference>
<dbReference type="PANTHER" id="PTHR28204:SF1">
    <property type="entry name" value="MITOCHONDRIAL DISTRIBUTION AND MORPHOLOGY PROTEIN 12"/>
    <property type="match status" value="1"/>
</dbReference>
<organism evidence="12 13">
    <name type="scientific">Puccinia sorghi</name>
    <dbReference type="NCBI Taxonomy" id="27349"/>
    <lineage>
        <taxon>Eukaryota</taxon>
        <taxon>Fungi</taxon>
        <taxon>Dikarya</taxon>
        <taxon>Basidiomycota</taxon>
        <taxon>Pucciniomycotina</taxon>
        <taxon>Pucciniomycetes</taxon>
        <taxon>Pucciniales</taxon>
        <taxon>Pucciniaceae</taxon>
        <taxon>Puccinia</taxon>
    </lineage>
</organism>
<evidence type="ECO:0000259" key="11">
    <source>
        <dbReference type="PROSITE" id="PS51847"/>
    </source>
</evidence>
<dbReference type="InterPro" id="IPR031468">
    <property type="entry name" value="SMP_LBD"/>
</dbReference>
<protein>
    <recommendedName>
        <fullName evidence="9">Mitochondrial distribution and morphology protein 12</fullName>
    </recommendedName>
    <alternativeName>
        <fullName evidence="9">Mitochondrial inheritance component MDM12</fullName>
    </alternativeName>
</protein>
<dbReference type="EMBL" id="LAVV01015715">
    <property type="protein sequence ID" value="KNZ43657.1"/>
    <property type="molecule type" value="Genomic_DNA"/>
</dbReference>
<keyword evidence="3 9" id="KW-1000">Mitochondrion outer membrane</keyword>
<dbReference type="GO" id="GO:0008289">
    <property type="term" value="F:lipid binding"/>
    <property type="evidence" value="ECO:0007669"/>
    <property type="project" value="UniProtKB-KW"/>
</dbReference>
<proteinExistence type="inferred from homology"/>
<comment type="function">
    <text evidence="9">Component of the ERMES/MDM complex, which serves as a molecular tether to connect the endoplasmic reticulum (ER) and mitochondria. Components of this complex are involved in the control of mitochondrial shape and protein biogenesis, and function in nonvesicular lipid trafficking between the ER and mitochondria. MDM12 is required for the interaction of the ER-resident membrane protein MMM1 and the outer mitochondrial membrane-resident beta-barrel protein MDM10. The MDM12-MMM1 subcomplex functions in the major beta-barrel assembly pathway that is responsible for biogenesis of all mitochondrial outer membrane beta-barrel proteins, and acts in a late step after the SAM complex. The MDM10-MDM12-MMM1 subcomplex further acts in the TOM40-specific pathway after the action of the MDM12-MMM1 complex. Essential for establishing and maintaining the structure of mitochondria and maintenance of mtDNA nucleoids.</text>
</comment>
<sequence length="237" mass="26606">MSIEIDWLSLTPSIAESLTERLNRILSNLSRPDFIGPITIQSIEFGDIAPDVEIMDIRDVSRGFRIADNESHLSSSPECSSTRTAKAEDGHSQPSLQMHLRLSYDGNLRIRFSTALVLNHPAAEFMSLPLRAAVVGMGFDAEIILAIEGDRSKFHLSILEPPLPELPLYEDSAENSIKRTSIGARILPHLFVETEVGNADRHVLRNVGKVERFLTETTRNLICEEFLYPTFQTFEWG</sequence>
<feature type="domain" description="SMP-LTD" evidence="11">
    <location>
        <begin position="1"/>
        <end position="237"/>
    </location>
</feature>
<dbReference type="GO" id="GO:0032865">
    <property type="term" value="C:ERMES complex"/>
    <property type="evidence" value="ECO:0007669"/>
    <property type="project" value="UniProtKB-UniRule"/>
</dbReference>
<evidence type="ECO:0000256" key="4">
    <source>
        <dbReference type="ARBA" id="ARBA00022824"/>
    </source>
</evidence>
<dbReference type="Proteomes" id="UP000037035">
    <property type="component" value="Unassembled WGS sequence"/>
</dbReference>
<keyword evidence="4 9" id="KW-0256">Endoplasmic reticulum</keyword>
<comment type="similarity">
    <text evidence="9">Belongs to the MDM12 family.</text>
</comment>
<reference evidence="12 13" key="1">
    <citation type="submission" date="2015-08" db="EMBL/GenBank/DDBJ databases">
        <title>Next Generation Sequencing and Analysis of the Genome of Puccinia sorghi L Schw, the Causal Agent of Maize Common Rust.</title>
        <authorList>
            <person name="Rochi L."/>
            <person name="Burguener G."/>
            <person name="Darino M."/>
            <person name="Turjanski A."/>
            <person name="Kreff E."/>
            <person name="Dieguez M.J."/>
            <person name="Sacco F."/>
        </authorList>
    </citation>
    <scope>NUCLEOTIDE SEQUENCE [LARGE SCALE GENOMIC DNA]</scope>
    <source>
        <strain evidence="12 13">RO10H11247</strain>
    </source>
</reference>
<evidence type="ECO:0000256" key="3">
    <source>
        <dbReference type="ARBA" id="ARBA00022787"/>
    </source>
</evidence>
<evidence type="ECO:0000256" key="2">
    <source>
        <dbReference type="ARBA" id="ARBA00022448"/>
    </source>
</evidence>
<dbReference type="GO" id="GO:0045040">
    <property type="term" value="P:protein insertion into mitochondrial outer membrane"/>
    <property type="evidence" value="ECO:0007669"/>
    <property type="project" value="UniProtKB-UniRule"/>
</dbReference>
<dbReference type="GO" id="GO:0005789">
    <property type="term" value="C:endoplasmic reticulum membrane"/>
    <property type="evidence" value="ECO:0007669"/>
    <property type="project" value="UniProtKB-SubCell"/>
</dbReference>
<keyword evidence="13" id="KW-1185">Reference proteome</keyword>
<keyword evidence="5" id="KW-0445">Lipid transport</keyword>
<dbReference type="CDD" id="cd21672">
    <property type="entry name" value="SMP_Mdm12"/>
    <property type="match status" value="1"/>
</dbReference>
<dbReference type="PROSITE" id="PS51847">
    <property type="entry name" value="SMP"/>
    <property type="match status" value="1"/>
</dbReference>
<evidence type="ECO:0000313" key="13">
    <source>
        <dbReference type="Proteomes" id="UP000037035"/>
    </source>
</evidence>
<comment type="subcellular location">
    <subcellularLocation>
        <location evidence="1">Membrane</location>
    </subcellularLocation>
    <subcellularLocation>
        <location evidence="9">Mitochondrion outer membrane</location>
        <topology evidence="9">Peripheral membrane protein</topology>
        <orientation evidence="9">Cytoplasmic side</orientation>
    </subcellularLocation>
    <subcellularLocation>
        <location evidence="9">Endoplasmic reticulum membrane</location>
        <topology evidence="9">Peripheral membrane protein</topology>
        <orientation evidence="9">Cytoplasmic side</orientation>
    </subcellularLocation>
    <text evidence="9">The ERMES/MDM complex localizes to a few discrete foci (around 10 per single cell), that represent mitochondria-endoplasmic reticulum junctions. These foci are often found next to mtDNA nucleoids.</text>
</comment>
<evidence type="ECO:0000256" key="10">
    <source>
        <dbReference type="SAM" id="MobiDB-lite"/>
    </source>
</evidence>
<evidence type="ECO:0000256" key="1">
    <source>
        <dbReference type="ARBA" id="ARBA00004370"/>
    </source>
</evidence>
<evidence type="ECO:0000256" key="8">
    <source>
        <dbReference type="ARBA" id="ARBA00023136"/>
    </source>
</evidence>
<dbReference type="VEuPathDB" id="FungiDB:VP01_9g15"/>
<dbReference type="Pfam" id="PF26544">
    <property type="entry name" value="Mdm12"/>
    <property type="match status" value="1"/>
</dbReference>
<dbReference type="AlphaFoldDB" id="A0A0L6U5P1"/>
<feature type="compositionally biased region" description="Low complexity" evidence="10">
    <location>
        <begin position="72"/>
        <end position="81"/>
    </location>
</feature>
<dbReference type="InterPro" id="IPR027532">
    <property type="entry name" value="Mdm12"/>
</dbReference>
<comment type="subunit">
    <text evidence="9">Component of the ER-mitochondria encounter structure (ERMES) or MDM complex, composed of MMM1, MDM10, MDM12 and MDM34. A MMM1 homodimer associates with one molecule of MDM12 on each side in a pairwise head-to-tail manner, and the SMP-LTD domains of MMM1 and MDM12 generate a continuous hydrophobic tunnel for phospholipid trafficking.</text>
</comment>
<evidence type="ECO:0000256" key="9">
    <source>
        <dbReference type="HAMAP-Rule" id="MF_03104"/>
    </source>
</evidence>
<dbReference type="OrthoDB" id="3356905at2759"/>
<dbReference type="HAMAP" id="MF_03104">
    <property type="entry name" value="Mdm12"/>
    <property type="match status" value="1"/>
</dbReference>